<evidence type="ECO:0000256" key="5">
    <source>
        <dbReference type="SAM" id="MobiDB-lite"/>
    </source>
</evidence>
<evidence type="ECO:0000313" key="7">
    <source>
        <dbReference type="Proteomes" id="UP000295066"/>
    </source>
</evidence>
<dbReference type="PANTHER" id="PTHR34298:SF2">
    <property type="entry name" value="SEGREGATION AND CONDENSATION PROTEIN B"/>
    <property type="match status" value="1"/>
</dbReference>
<evidence type="ECO:0000313" key="6">
    <source>
        <dbReference type="EMBL" id="TDY61815.1"/>
    </source>
</evidence>
<keyword evidence="1" id="KW-0963">Cytoplasm</keyword>
<keyword evidence="4" id="KW-0131">Cell cycle</keyword>
<dbReference type="OrthoDB" id="9806226at2"/>
<evidence type="ECO:0000256" key="1">
    <source>
        <dbReference type="ARBA" id="ARBA00022490"/>
    </source>
</evidence>
<dbReference type="GO" id="GO:0051301">
    <property type="term" value="P:cell division"/>
    <property type="evidence" value="ECO:0007669"/>
    <property type="project" value="UniProtKB-KW"/>
</dbReference>
<feature type="region of interest" description="Disordered" evidence="5">
    <location>
        <begin position="181"/>
        <end position="212"/>
    </location>
</feature>
<gene>
    <name evidence="6" type="ORF">C8D99_10454</name>
</gene>
<keyword evidence="7" id="KW-1185">Reference proteome</keyword>
<dbReference type="NCBIfam" id="TIGR00281">
    <property type="entry name" value="SMC-Scp complex subunit ScpB"/>
    <property type="match status" value="1"/>
</dbReference>
<dbReference type="Gene3D" id="1.10.10.10">
    <property type="entry name" value="Winged helix-like DNA-binding domain superfamily/Winged helix DNA-binding domain"/>
    <property type="match status" value="2"/>
</dbReference>
<evidence type="ECO:0000256" key="3">
    <source>
        <dbReference type="ARBA" id="ARBA00022829"/>
    </source>
</evidence>
<evidence type="ECO:0000256" key="2">
    <source>
        <dbReference type="ARBA" id="ARBA00022618"/>
    </source>
</evidence>
<dbReference type="InterPro" id="IPR036388">
    <property type="entry name" value="WH-like_DNA-bd_sf"/>
</dbReference>
<dbReference type="InterPro" id="IPR005234">
    <property type="entry name" value="ScpB_csome_segregation"/>
</dbReference>
<dbReference type="PANTHER" id="PTHR34298">
    <property type="entry name" value="SEGREGATION AND CONDENSATION PROTEIN B"/>
    <property type="match status" value="1"/>
</dbReference>
<reference evidence="6 7" key="1">
    <citation type="submission" date="2019-03" db="EMBL/GenBank/DDBJ databases">
        <title>Genomic Encyclopedia of Type Strains, Phase IV (KMG-IV): sequencing the most valuable type-strain genomes for metagenomic binning, comparative biology and taxonomic classification.</title>
        <authorList>
            <person name="Goeker M."/>
        </authorList>
    </citation>
    <scope>NUCLEOTIDE SEQUENCE [LARGE SCALE GENOMIC DNA]</scope>
    <source>
        <strain evidence="6 7">DSM 25964</strain>
    </source>
</reference>
<evidence type="ECO:0000256" key="4">
    <source>
        <dbReference type="ARBA" id="ARBA00023306"/>
    </source>
</evidence>
<dbReference type="EMBL" id="SORI01000004">
    <property type="protein sequence ID" value="TDY61815.1"/>
    <property type="molecule type" value="Genomic_DNA"/>
</dbReference>
<organism evidence="6 7">
    <name type="scientific">Aminivibrio pyruvatiphilus</name>
    <dbReference type="NCBI Taxonomy" id="1005740"/>
    <lineage>
        <taxon>Bacteria</taxon>
        <taxon>Thermotogati</taxon>
        <taxon>Synergistota</taxon>
        <taxon>Synergistia</taxon>
        <taxon>Synergistales</taxon>
        <taxon>Aminobacteriaceae</taxon>
        <taxon>Aminivibrio</taxon>
    </lineage>
</organism>
<dbReference type="SUPFAM" id="SSF46785">
    <property type="entry name" value="Winged helix' DNA-binding domain"/>
    <property type="match status" value="2"/>
</dbReference>
<dbReference type="GO" id="GO:0051304">
    <property type="term" value="P:chromosome separation"/>
    <property type="evidence" value="ECO:0007669"/>
    <property type="project" value="InterPro"/>
</dbReference>
<keyword evidence="2" id="KW-0132">Cell division</keyword>
<name>A0A4R8MD96_9BACT</name>
<dbReference type="AlphaFoldDB" id="A0A4R8MD96"/>
<comment type="caution">
    <text evidence="6">The sequence shown here is derived from an EMBL/GenBank/DDBJ whole genome shotgun (WGS) entry which is preliminary data.</text>
</comment>
<protein>
    <submittedName>
        <fullName evidence="6">Segregation and condensation protein B</fullName>
    </submittedName>
</protein>
<proteinExistence type="predicted"/>
<dbReference type="Pfam" id="PF04079">
    <property type="entry name" value="SMC_ScpB"/>
    <property type="match status" value="1"/>
</dbReference>
<keyword evidence="3" id="KW-0159">Chromosome partition</keyword>
<dbReference type="InterPro" id="IPR036390">
    <property type="entry name" value="WH_DNA-bd_sf"/>
</dbReference>
<dbReference type="Proteomes" id="UP000295066">
    <property type="component" value="Unassembled WGS sequence"/>
</dbReference>
<dbReference type="PIRSF" id="PIRSF019345">
    <property type="entry name" value="ScpB"/>
    <property type="match status" value="1"/>
</dbReference>
<accession>A0A4R8MD96</accession>
<sequence length="212" mass="23044">MCSYTVSEGISDTGRRIQAILFVAGTPVAAAELAEVLSLPLSIISGEIRRLGDFLRRTGSGLLLQETAGGWRMVTAEDVADTVSLFRDTAQTQKIRLSRAAVETLAVIAYNQPVTRSEVEDIRGVRCERVIETLLSHGMIRIAGRKKGTGSPLLYRTTDLFLETFGLSSISELPTLEELQELAPPPEEKPRKESAGQPKEIGDGGEGMICRE</sequence>